<dbReference type="Gene3D" id="3.30.830.10">
    <property type="entry name" value="Metalloenzyme, LuxS/M16 peptidase-like"/>
    <property type="match status" value="4"/>
</dbReference>
<keyword evidence="5" id="KW-0482">Metalloprotease</keyword>
<feature type="domain" description="Peptidase M16 C-terminal" evidence="7">
    <location>
        <begin position="920"/>
        <end position="1148"/>
    </location>
</feature>
<evidence type="ECO:0000259" key="7">
    <source>
        <dbReference type="Pfam" id="PF05193"/>
    </source>
</evidence>
<dbReference type="InterPro" id="IPR007863">
    <property type="entry name" value="Peptidase_M16_C"/>
</dbReference>
<dbReference type="EMBL" id="OZ019893">
    <property type="protein sequence ID" value="CAK9189692.1"/>
    <property type="molecule type" value="Genomic_DNA"/>
</dbReference>
<protein>
    <submittedName>
        <fullName evidence="8">Uncharacterized protein</fullName>
    </submittedName>
</protein>
<evidence type="ECO:0000259" key="6">
    <source>
        <dbReference type="Pfam" id="PF00675"/>
    </source>
</evidence>
<organism evidence="8 9">
    <name type="scientific">Sphagnum troendelagicum</name>
    <dbReference type="NCBI Taxonomy" id="128251"/>
    <lineage>
        <taxon>Eukaryota</taxon>
        <taxon>Viridiplantae</taxon>
        <taxon>Streptophyta</taxon>
        <taxon>Embryophyta</taxon>
        <taxon>Bryophyta</taxon>
        <taxon>Sphagnophytina</taxon>
        <taxon>Sphagnopsida</taxon>
        <taxon>Sphagnales</taxon>
        <taxon>Sphagnaceae</taxon>
        <taxon>Sphagnum</taxon>
    </lineage>
</organism>
<dbReference type="Pfam" id="PF00675">
    <property type="entry name" value="Peptidase_M16"/>
    <property type="match status" value="1"/>
</dbReference>
<dbReference type="InterPro" id="IPR011765">
    <property type="entry name" value="Pept_M16_N"/>
</dbReference>
<evidence type="ECO:0000256" key="2">
    <source>
        <dbReference type="ARBA" id="ARBA00022670"/>
    </source>
</evidence>
<evidence type="ECO:0000313" key="8">
    <source>
        <dbReference type="EMBL" id="CAK9189692.1"/>
    </source>
</evidence>
<reference evidence="8 9" key="1">
    <citation type="submission" date="2024-02" db="EMBL/GenBank/DDBJ databases">
        <authorList>
            <consortium name="ELIXIR-Norway"/>
            <consortium name="Elixir Norway"/>
        </authorList>
    </citation>
    <scope>NUCLEOTIDE SEQUENCE [LARGE SCALE GENOMIC DNA]</scope>
</reference>
<dbReference type="SUPFAM" id="SSF63411">
    <property type="entry name" value="LuxS/MPP-like metallohydrolase"/>
    <property type="match status" value="3"/>
</dbReference>
<accession>A0ABP0T8P7</accession>
<comment type="similarity">
    <text evidence="1">Belongs to the peptidase M16 family.</text>
</comment>
<keyword evidence="9" id="KW-1185">Reference proteome</keyword>
<evidence type="ECO:0000256" key="5">
    <source>
        <dbReference type="ARBA" id="ARBA00023049"/>
    </source>
</evidence>
<evidence type="ECO:0000256" key="4">
    <source>
        <dbReference type="ARBA" id="ARBA00022833"/>
    </source>
</evidence>
<feature type="domain" description="Peptidase M16 C-terminal" evidence="7">
    <location>
        <begin position="374"/>
        <end position="586"/>
    </location>
</feature>
<evidence type="ECO:0000313" key="9">
    <source>
        <dbReference type="Proteomes" id="UP001497512"/>
    </source>
</evidence>
<keyword evidence="3" id="KW-0378">Hydrolase</keyword>
<feature type="domain" description="Peptidase M16 N-terminal" evidence="6">
    <location>
        <begin position="220"/>
        <end position="355"/>
    </location>
</feature>
<dbReference type="InterPro" id="IPR011249">
    <property type="entry name" value="Metalloenz_LuxS/M16"/>
</dbReference>
<dbReference type="InterPro" id="IPR050626">
    <property type="entry name" value="Peptidase_M16"/>
</dbReference>
<evidence type="ECO:0000256" key="1">
    <source>
        <dbReference type="ARBA" id="ARBA00007261"/>
    </source>
</evidence>
<dbReference type="PANTHER" id="PTHR43690">
    <property type="entry name" value="NARDILYSIN"/>
    <property type="match status" value="1"/>
</dbReference>
<proteinExistence type="inferred from homology"/>
<dbReference type="PANTHER" id="PTHR43690:SF33">
    <property type="entry name" value="STROMAL PROCESSING PEPTIDASE, CHLOROPLASTIC"/>
    <property type="match status" value="1"/>
</dbReference>
<gene>
    <name evidence="8" type="ORF">CSSPTR1EN2_LOCUS343</name>
</gene>
<dbReference type="Proteomes" id="UP001497512">
    <property type="component" value="Chromosome 1"/>
</dbReference>
<dbReference type="Pfam" id="PF05193">
    <property type="entry name" value="Peptidase_M16_C"/>
    <property type="match status" value="2"/>
</dbReference>
<name>A0ABP0T8P7_9BRYO</name>
<sequence>MATLAVPASAAPPHVASLRSSSGHVRQDGRRAATSAVLFPAATCISNCSLLASYLQEARGISSSSATQSSRWKQRGPASLGWLKTSAAMPLSLQAFGSTRRSSHLSKRPNSVRSSFAHSELDLVSILGMLFLLASKISDPFRFAHIVQANTGPNEPHVANLAWVPDEELLELVKGQALSLESSLRREEEADVNDDDHLVSKLPSHPKLHHGCLENGLQYVILPNKVPPNRFEAHMEMHVGSVDEEEHEQGIAHMIEHVAFLGSKKREKLLGTGARSNAYTDFHHTVFHVHSPVTTQGTNEPLLPLVLEALHEIAFKPKFLASRVEKERRAVLSEQQMMNTIEYRVDCQLLQQLHSENMLGYRFPIGLEEQIKKWDPETIKAFHERWYFPANATLFIVGDIGSVSRTLEMIEAQFGSTPAGVHASTHTSHENINHTAITVTTRKEQHSVRPPVRHTWSLPGARSQLKKPFIFQHELLQNFSISLFCKTPVQKVQRYSDLRDVLMRRIVLSTFQFRVNTRYKSANPPFSGIELDHSDSGREGCAVSTLTITAEPKHWEGAIRVGVQEVRRLHKFGVTRGELARYLTALLKDSEHLAAMIDNVPSVDNLDFIMESDALGHTVMDQQQGHESLLAVAETITLEDVNKAGAAMLEYIATYGQPTAPIPAAIVACVPKTMHLEEVGDVSFDITPDAIVTAITVGLNEPLASEPELEVPTELVSPIQLASLHMQWQPQFVAVMDVADAHNLSKYSDEATGVVQRRLSNGIRVNYKITQNEAKGGVLRLVVAGGRAQEKPGASGAVAVGVRTLSEGGAVGSFSREQVELFCVGNLINCVLEADEEFLCMDFRFTLRDGGMRATFQLLHMVLEHNVWLEDALDRAKQLYLSHYHAMPKSLERATAHRLMCAMFNGEERFIEPSPQAIEKLTLPVVREAVMQQLVPSNMEVCVVGDFSEEEVESCLLDYLGTLTVDINDHILKSAGVAEKPVLIDTFSTPEQRHQRVFLRDTDERACAYIAGAAPNRWGFTSDGRDLNTLIEPVPPSLSGVEVIRDDNNTLCWRRRRHPLYASVALTLLAEIINARLFTTVRDALGLTYDVSFELSLFDRLKAGWFVISVTSTPAKIKYAVDASLNVLRSIQGSKINQRELDRAKRTLLMRHESDSKDNTYWLGMLTHLQAPSVSRKDVGCLRDLPHLYEVTTAEDVYNAYNYLSLDEGSLFTCIGIAGTEAGKGEIVEVTEETPVDEPIGGMQGPIIQSRGLTTMTRPTT</sequence>
<keyword evidence="4" id="KW-0862">Zinc</keyword>
<keyword evidence="2" id="KW-0645">Protease</keyword>
<evidence type="ECO:0000256" key="3">
    <source>
        <dbReference type="ARBA" id="ARBA00022801"/>
    </source>
</evidence>